<evidence type="ECO:0000256" key="1">
    <source>
        <dbReference type="SAM" id="MobiDB-lite"/>
    </source>
</evidence>
<reference evidence="3" key="1">
    <citation type="submission" date="2023-07" db="EMBL/GenBank/DDBJ databases">
        <title>draft genome sequence of fig (Ficus carica).</title>
        <authorList>
            <person name="Takahashi T."/>
            <person name="Nishimura K."/>
        </authorList>
    </citation>
    <scope>NUCLEOTIDE SEQUENCE</scope>
</reference>
<evidence type="ECO:0000313" key="4">
    <source>
        <dbReference type="EMBL" id="GMN32368.1"/>
    </source>
</evidence>
<feature type="domain" description="DUF8040" evidence="2">
    <location>
        <begin position="51"/>
        <end position="146"/>
    </location>
</feature>
<dbReference type="Pfam" id="PF26138">
    <property type="entry name" value="DUF8040"/>
    <property type="match status" value="1"/>
</dbReference>
<feature type="region of interest" description="Disordered" evidence="1">
    <location>
        <begin position="1"/>
        <end position="21"/>
    </location>
</feature>
<protein>
    <recommendedName>
        <fullName evidence="2">DUF8040 domain-containing protein</fullName>
    </recommendedName>
</protein>
<dbReference type="InterPro" id="IPR058353">
    <property type="entry name" value="DUF8040"/>
</dbReference>
<sequence length="258" mass="29624">MTDSGFASEHEVDDQPSENSQRSNVGMLAMAIVAMTASRRKRRRAPQSMHNSTLTGSQWVAEILNGHEEIIQDLIRMKSDTFRALSDLLGSRELFRPTRYMNFHEQLFIFLSICAQGATNRHISYLFQHSRETTSHCFFKVLTAICALKDEFIRPADYTEVQPIIMEHSYKYRPWFDVLGDVDVNADVELIDGADYVGPSIGSQKDALTQGAMNKRREVLADETWDRYQQFSWMHTEGLRSWGAPYLLAECRARMARS</sequence>
<evidence type="ECO:0000259" key="2">
    <source>
        <dbReference type="Pfam" id="PF26138"/>
    </source>
</evidence>
<keyword evidence="5" id="KW-1185">Reference proteome</keyword>
<dbReference type="EMBL" id="BTGU01008709">
    <property type="protein sequence ID" value="GMN32368.1"/>
    <property type="molecule type" value="Genomic_DNA"/>
</dbReference>
<proteinExistence type="predicted"/>
<name>A0AA87ZGL8_FICCA</name>
<organism evidence="3 5">
    <name type="scientific">Ficus carica</name>
    <name type="common">Common fig</name>
    <dbReference type="NCBI Taxonomy" id="3494"/>
    <lineage>
        <taxon>Eukaryota</taxon>
        <taxon>Viridiplantae</taxon>
        <taxon>Streptophyta</taxon>
        <taxon>Embryophyta</taxon>
        <taxon>Tracheophyta</taxon>
        <taxon>Spermatophyta</taxon>
        <taxon>Magnoliopsida</taxon>
        <taxon>eudicotyledons</taxon>
        <taxon>Gunneridae</taxon>
        <taxon>Pentapetalae</taxon>
        <taxon>rosids</taxon>
        <taxon>fabids</taxon>
        <taxon>Rosales</taxon>
        <taxon>Moraceae</taxon>
        <taxon>Ficeae</taxon>
        <taxon>Ficus</taxon>
    </lineage>
</organism>
<dbReference type="EMBL" id="BTGU01008706">
    <property type="protein sequence ID" value="GMN32315.1"/>
    <property type="molecule type" value="Genomic_DNA"/>
</dbReference>
<evidence type="ECO:0000313" key="5">
    <source>
        <dbReference type="Proteomes" id="UP001187192"/>
    </source>
</evidence>
<dbReference type="AlphaFoldDB" id="A0AA87ZGL8"/>
<evidence type="ECO:0000313" key="3">
    <source>
        <dbReference type="EMBL" id="GMN32315.1"/>
    </source>
</evidence>
<dbReference type="Proteomes" id="UP001187192">
    <property type="component" value="Unassembled WGS sequence"/>
</dbReference>
<accession>A0AA87ZGL8</accession>
<gene>
    <name evidence="3" type="ORF">TIFTF001_050792</name>
    <name evidence="4" type="ORF">TIFTF001_050798</name>
</gene>
<feature type="non-terminal residue" evidence="3">
    <location>
        <position position="1"/>
    </location>
</feature>
<comment type="caution">
    <text evidence="3">The sequence shown here is derived from an EMBL/GenBank/DDBJ whole genome shotgun (WGS) entry which is preliminary data.</text>
</comment>